<dbReference type="PATRIC" id="fig|1150469.3.peg.593"/>
<feature type="transmembrane region" description="Helical" evidence="5">
    <location>
        <begin position="296"/>
        <end position="314"/>
    </location>
</feature>
<dbReference type="eggNOG" id="COG2270">
    <property type="taxonomic scope" value="Bacteria"/>
</dbReference>
<dbReference type="OrthoDB" id="9768783at2"/>
<dbReference type="AlphaFoldDB" id="H6SP55"/>
<feature type="transmembrane region" description="Helical" evidence="5">
    <location>
        <begin position="229"/>
        <end position="254"/>
    </location>
</feature>
<keyword evidence="3 5" id="KW-1133">Transmembrane helix</keyword>
<dbReference type="SUPFAM" id="SSF103473">
    <property type="entry name" value="MFS general substrate transporter"/>
    <property type="match status" value="1"/>
</dbReference>
<dbReference type="STRING" id="1150469.RSPPHO_00501"/>
<comment type="subcellular location">
    <subcellularLocation>
        <location evidence="1">Endomembrane system</location>
        <topology evidence="1">Multi-pass membrane protein</topology>
    </subcellularLocation>
</comment>
<feature type="transmembrane region" description="Helical" evidence="5">
    <location>
        <begin position="104"/>
        <end position="130"/>
    </location>
</feature>
<feature type="transmembrane region" description="Helical" evidence="5">
    <location>
        <begin position="80"/>
        <end position="98"/>
    </location>
</feature>
<dbReference type="InterPro" id="IPR036259">
    <property type="entry name" value="MFS_trans_sf"/>
</dbReference>
<keyword evidence="8" id="KW-1185">Reference proteome</keyword>
<reference evidence="7 8" key="1">
    <citation type="submission" date="2012-02" db="EMBL/GenBank/DDBJ databases">
        <title>Shotgun genome sequence of Phaeospirillum photometricum DSM 122.</title>
        <authorList>
            <person name="Duquesne K."/>
            <person name="Sturgis J."/>
        </authorList>
    </citation>
    <scope>NUCLEOTIDE SEQUENCE [LARGE SCALE GENOMIC DNA]</scope>
    <source>
        <strain evidence="8">DSM122</strain>
    </source>
</reference>
<dbReference type="EMBL" id="HE663493">
    <property type="protein sequence ID" value="CCG07127.1"/>
    <property type="molecule type" value="Genomic_DNA"/>
</dbReference>
<evidence type="ECO:0000256" key="2">
    <source>
        <dbReference type="ARBA" id="ARBA00022692"/>
    </source>
</evidence>
<keyword evidence="4 5" id="KW-0472">Membrane</keyword>
<dbReference type="GO" id="GO:0022857">
    <property type="term" value="F:transmembrane transporter activity"/>
    <property type="evidence" value="ECO:0007669"/>
    <property type="project" value="InterPro"/>
</dbReference>
<dbReference type="InterPro" id="IPR011701">
    <property type="entry name" value="MFS"/>
</dbReference>
<evidence type="ECO:0000313" key="8">
    <source>
        <dbReference type="Proteomes" id="UP000033220"/>
    </source>
</evidence>
<accession>H6SP55</accession>
<evidence type="ECO:0000256" key="3">
    <source>
        <dbReference type="ARBA" id="ARBA00022989"/>
    </source>
</evidence>
<feature type="domain" description="Major facilitator superfamily (MFS) profile" evidence="6">
    <location>
        <begin position="1"/>
        <end position="412"/>
    </location>
</feature>
<proteinExistence type="predicted"/>
<feature type="transmembrane region" description="Helical" evidence="5">
    <location>
        <begin position="46"/>
        <end position="68"/>
    </location>
</feature>
<name>H6SP55_PARPM</name>
<feature type="transmembrane region" description="Helical" evidence="5">
    <location>
        <begin position="187"/>
        <end position="208"/>
    </location>
</feature>
<evidence type="ECO:0000259" key="6">
    <source>
        <dbReference type="PROSITE" id="PS50850"/>
    </source>
</evidence>
<feature type="transmembrane region" description="Helical" evidence="5">
    <location>
        <begin position="320"/>
        <end position="342"/>
    </location>
</feature>
<feature type="transmembrane region" description="Helical" evidence="5">
    <location>
        <begin position="354"/>
        <end position="373"/>
    </location>
</feature>
<sequence>MAPRPAAAVAWALFDFANSAYPTVITTFVFSAYVTRALAPDPATGTAAWGYAMAAAGLAIAVLAPWAGARADRRGQRKPWLAVTMSVVVSGTALMALVRPDPALLLPALILAGVTTVAFEVGCVFYNAMLPDLGPAHRLGRLSGWAWGLGYAGGLACLLGALALIQSQPPPWGLDPAVAEPVRATCLLVAVWIVVFGWPLFVFVPEGPPRLAPPPERRSVRAVLRQSPALAWFLLASLLYTDGITTLFAFGGIYAAGTFGLGFDQIILFGIALNVSAGLGAAAFGWIDDRLGSGRTIVLGLAGLLGFGTAVLLVREAAWFVGLAVGMGTFFGPVQAAGRTWLARTAAPEHRSQIFGLYAMTGRVTAFLGPLGVAVVTDLSGSQRAGMAVVLVFLGGGLLALLRALALEKKHVWGG</sequence>
<dbReference type="Pfam" id="PF07690">
    <property type="entry name" value="MFS_1"/>
    <property type="match status" value="1"/>
</dbReference>
<dbReference type="Proteomes" id="UP000033220">
    <property type="component" value="Chromosome DSM 122"/>
</dbReference>
<evidence type="ECO:0000256" key="4">
    <source>
        <dbReference type="ARBA" id="ARBA00023136"/>
    </source>
</evidence>
<dbReference type="HOGENOM" id="CLU_017518_3_1_5"/>
<dbReference type="PANTHER" id="PTHR23519">
    <property type="entry name" value="AUTOPHAGY-RELATED PROTEIN 22"/>
    <property type="match status" value="1"/>
</dbReference>
<dbReference type="Gene3D" id="1.20.1250.20">
    <property type="entry name" value="MFS general substrate transporter like domains"/>
    <property type="match status" value="1"/>
</dbReference>
<feature type="transmembrane region" description="Helical" evidence="5">
    <location>
        <begin position="266"/>
        <end position="287"/>
    </location>
</feature>
<evidence type="ECO:0000256" key="5">
    <source>
        <dbReference type="SAM" id="Phobius"/>
    </source>
</evidence>
<dbReference type="KEGG" id="rpm:RSPPHO_00501"/>
<dbReference type="PROSITE" id="PS50850">
    <property type="entry name" value="MFS"/>
    <property type="match status" value="1"/>
</dbReference>
<dbReference type="InterPro" id="IPR020846">
    <property type="entry name" value="MFS_dom"/>
</dbReference>
<protein>
    <submittedName>
        <fullName evidence="7">Major facilitator superfamily MFS_1</fullName>
    </submittedName>
</protein>
<feature type="transmembrane region" description="Helical" evidence="5">
    <location>
        <begin position="385"/>
        <end position="406"/>
    </location>
</feature>
<dbReference type="PANTHER" id="PTHR23519:SF1">
    <property type="entry name" value="AUTOPHAGY-RELATED PROTEIN 22"/>
    <property type="match status" value="1"/>
</dbReference>
<dbReference type="InterPro" id="IPR050495">
    <property type="entry name" value="ATG22/LtaA_families"/>
</dbReference>
<gene>
    <name evidence="7" type="ORF">RSPPHO_00501</name>
</gene>
<dbReference type="GO" id="GO:0012505">
    <property type="term" value="C:endomembrane system"/>
    <property type="evidence" value="ECO:0007669"/>
    <property type="project" value="UniProtKB-SubCell"/>
</dbReference>
<evidence type="ECO:0000256" key="1">
    <source>
        <dbReference type="ARBA" id="ARBA00004127"/>
    </source>
</evidence>
<organism evidence="7 8">
    <name type="scientific">Pararhodospirillum photometricum DSM 122</name>
    <dbReference type="NCBI Taxonomy" id="1150469"/>
    <lineage>
        <taxon>Bacteria</taxon>
        <taxon>Pseudomonadati</taxon>
        <taxon>Pseudomonadota</taxon>
        <taxon>Alphaproteobacteria</taxon>
        <taxon>Rhodospirillales</taxon>
        <taxon>Rhodospirillaceae</taxon>
        <taxon>Pararhodospirillum</taxon>
    </lineage>
</organism>
<dbReference type="RefSeq" id="WP_014413767.1">
    <property type="nucleotide sequence ID" value="NC_017059.1"/>
</dbReference>
<evidence type="ECO:0000313" key="7">
    <source>
        <dbReference type="EMBL" id="CCG07127.1"/>
    </source>
</evidence>
<keyword evidence="2 5" id="KW-0812">Transmembrane</keyword>
<feature type="transmembrane region" description="Helical" evidence="5">
    <location>
        <begin position="142"/>
        <end position="167"/>
    </location>
</feature>